<dbReference type="SMART" id="SM00513">
    <property type="entry name" value="SAP"/>
    <property type="match status" value="2"/>
</dbReference>
<evidence type="ECO:0000313" key="9">
    <source>
        <dbReference type="Proteomes" id="UP000050741"/>
    </source>
</evidence>
<feature type="region of interest" description="Disordered" evidence="6">
    <location>
        <begin position="1290"/>
        <end position="1339"/>
    </location>
</feature>
<dbReference type="GO" id="GO:0043565">
    <property type="term" value="F:sequence-specific DNA binding"/>
    <property type="evidence" value="ECO:0007669"/>
    <property type="project" value="TreeGrafter"/>
</dbReference>
<feature type="compositionally biased region" description="Low complexity" evidence="6">
    <location>
        <begin position="1029"/>
        <end position="1051"/>
    </location>
</feature>
<evidence type="ECO:0000256" key="1">
    <source>
        <dbReference type="ARBA" id="ARBA00004123"/>
    </source>
</evidence>
<dbReference type="Pfam" id="PF02037">
    <property type="entry name" value="SAP"/>
    <property type="match status" value="2"/>
</dbReference>
<proteinExistence type="predicted"/>
<dbReference type="Gene3D" id="1.10.720.30">
    <property type="entry name" value="SAP domain"/>
    <property type="match status" value="2"/>
</dbReference>
<feature type="compositionally biased region" description="Low complexity" evidence="6">
    <location>
        <begin position="513"/>
        <end position="546"/>
    </location>
</feature>
<evidence type="ECO:0000313" key="10">
    <source>
        <dbReference type="WBParaSite" id="GPLIN_000021200"/>
    </source>
</evidence>
<comment type="subcellular location">
    <subcellularLocation>
        <location evidence="1">Nucleus</location>
    </subcellularLocation>
</comment>
<feature type="region of interest" description="Disordered" evidence="6">
    <location>
        <begin position="1120"/>
        <end position="1154"/>
    </location>
</feature>
<evidence type="ECO:0000259" key="8">
    <source>
        <dbReference type="PROSITE" id="PS50800"/>
    </source>
</evidence>
<evidence type="ECO:0000259" key="7">
    <source>
        <dbReference type="PROSITE" id="PS50102"/>
    </source>
</evidence>
<keyword evidence="2 4" id="KW-0694">RNA-binding</keyword>
<dbReference type="InterPro" id="IPR012677">
    <property type="entry name" value="Nucleotide-bd_a/b_plait_sf"/>
</dbReference>
<evidence type="ECO:0000256" key="6">
    <source>
        <dbReference type="SAM" id="MobiDB-lite"/>
    </source>
</evidence>
<protein>
    <submittedName>
        <fullName evidence="10">SAP domain-containing protein</fullName>
    </submittedName>
</protein>
<dbReference type="PANTHER" id="PTHR15683">
    <property type="entry name" value="SCAFFOLD ATTACHMENT FACTOR B-RELATED"/>
    <property type="match status" value="1"/>
</dbReference>
<feature type="compositionally biased region" description="Basic and acidic residues" evidence="6">
    <location>
        <begin position="955"/>
        <end position="974"/>
    </location>
</feature>
<feature type="region of interest" description="Disordered" evidence="6">
    <location>
        <begin position="210"/>
        <end position="246"/>
    </location>
</feature>
<evidence type="ECO:0000256" key="2">
    <source>
        <dbReference type="ARBA" id="ARBA00022884"/>
    </source>
</evidence>
<feature type="compositionally biased region" description="Basic and acidic residues" evidence="6">
    <location>
        <begin position="828"/>
        <end position="838"/>
    </location>
</feature>
<dbReference type="Gene3D" id="3.30.70.330">
    <property type="match status" value="1"/>
</dbReference>
<keyword evidence="9" id="KW-1185">Reference proteome</keyword>
<dbReference type="SMART" id="SM00360">
    <property type="entry name" value="RRM"/>
    <property type="match status" value="1"/>
</dbReference>
<dbReference type="InterPro" id="IPR003034">
    <property type="entry name" value="SAP_dom"/>
</dbReference>
<dbReference type="GO" id="GO:0006357">
    <property type="term" value="P:regulation of transcription by RNA polymerase II"/>
    <property type="evidence" value="ECO:0007669"/>
    <property type="project" value="TreeGrafter"/>
</dbReference>
<feature type="compositionally biased region" description="Gly residues" evidence="6">
    <location>
        <begin position="1316"/>
        <end position="1339"/>
    </location>
</feature>
<dbReference type="CDD" id="cd12417">
    <property type="entry name" value="RRM_SAFB_like"/>
    <property type="match status" value="1"/>
</dbReference>
<evidence type="ECO:0000256" key="4">
    <source>
        <dbReference type="PROSITE-ProRule" id="PRU00176"/>
    </source>
</evidence>
<dbReference type="InterPro" id="IPR035979">
    <property type="entry name" value="RBD_domain_sf"/>
</dbReference>
<dbReference type="GO" id="GO:0005634">
    <property type="term" value="C:nucleus"/>
    <property type="evidence" value="ECO:0007669"/>
    <property type="project" value="UniProtKB-SubCell"/>
</dbReference>
<dbReference type="GO" id="GO:0050684">
    <property type="term" value="P:regulation of mRNA processing"/>
    <property type="evidence" value="ECO:0007669"/>
    <property type="project" value="TreeGrafter"/>
</dbReference>
<dbReference type="InterPro" id="IPR036361">
    <property type="entry name" value="SAP_dom_sf"/>
</dbReference>
<feature type="region of interest" description="Disordered" evidence="6">
    <location>
        <begin position="824"/>
        <end position="847"/>
    </location>
</feature>
<dbReference type="PROSITE" id="PS50800">
    <property type="entry name" value="SAP"/>
    <property type="match status" value="2"/>
</dbReference>
<keyword evidence="3" id="KW-0539">Nucleus</keyword>
<dbReference type="InterPro" id="IPR000504">
    <property type="entry name" value="RRM_dom"/>
</dbReference>
<feature type="coiled-coil region" evidence="5">
    <location>
        <begin position="848"/>
        <end position="902"/>
    </location>
</feature>
<dbReference type="GO" id="GO:0003723">
    <property type="term" value="F:RNA binding"/>
    <property type="evidence" value="ECO:0007669"/>
    <property type="project" value="UniProtKB-UniRule"/>
</dbReference>
<feature type="compositionally biased region" description="Polar residues" evidence="6">
    <location>
        <begin position="211"/>
        <end position="224"/>
    </location>
</feature>
<evidence type="ECO:0000256" key="3">
    <source>
        <dbReference type="ARBA" id="ARBA00023242"/>
    </source>
</evidence>
<feature type="compositionally biased region" description="Low complexity" evidence="6">
    <location>
        <begin position="1212"/>
        <end position="1249"/>
    </location>
</feature>
<feature type="region of interest" description="Disordered" evidence="6">
    <location>
        <begin position="937"/>
        <end position="1097"/>
    </location>
</feature>
<feature type="domain" description="SAP" evidence="8">
    <location>
        <begin position="10"/>
        <end position="44"/>
    </location>
</feature>
<sequence>MNQEQVKKSLHELKVNELRNELEKRGIEKSGIKAILIDRLVQAARISCCMSVLVKAVSQAVDQQSYQSAVSVGTVDYVLTLGKFSKQKSLHELKVNELRNELEKRGIEKSGIKAILIDRLVQALKAEGHDVQTYQFNMAELQANQLESKVVDSSSDVMILEQNGENAEKIAAVAVVETVSNEEEADKLDECAGATEPGGQNLLSQDAVVEQGQNQTPDADTLAQQPKEKTVQETEKNDEESSCPTIGQNDVVVEQPVPAGPPLAAVPVQNDDAGEEDEPDIIIESPPKHTIKTECIEEVVVVGSSPAAAATTSVGMNPKESVTVTTTALSPIVQQQKKLSNATPTTAAVAAGEPLFSSTPNATISNTTSTTAKLVAHVCSSSTTASTESVVLITDHRAAKEVANVAQIDGKQQQRQSVGSANLVDGNNLSASLWIRNITTTTKAADLKALFSKHGKVITAKIFTTKNKQSPTCFGYVTLADAETADVCAQKLNRSNFKGRIINVEKADRSNLSQIGAGQQQQQQQTAAVTSGTSKDSASGTPRTSGKSGGGSKSTGGDPGASSSSSKKVRPRIVAVPESPGKKAAASSSSIKKRITKHGGGGGGVSGGGSTSNKYDYNSRNRNNRRNFRSRVAPFVQRGNAVSSTQQYIAKTRVEQPPSIYRRLVHQTSRGIRVSASMYDGSSAAAQYGQQRMDLAGFRDFSSHRQHHAAADPTPGECREILDLSSLDGPSIIRDDNSRNRNNRRNFRSRVAPFVQRGNAVSSTQQYIAKTRVEQPPSIYRRLVHQTSRGIRVSASMYDGSSAAAQYGQQRMDLAGFRDFPSHRQHHAAADPRADSRRFAPAGGNDEREEMLRLMRRREEEHRKKEEELRLEREHERLKYEREKLERERLELEHMKLAAQIQASGWIQAAAMPVAAAAGLAAPPAAGMVGATTASARAASASQQQQQHRQQVDSVARHERHHMEARTSSKKDSTKMSASMGRSSVGGRAKESSSRSHHDARRPSPARAQRRSRSRSPLRRSSTRTEKNASQAASKGSSASTWTTKSSTPSALSSRLVKQRDGGNGRRSSSRGAGAGAGGGSVSHHQSSAYGTGDAGGGTLHPFAQPFGSATLSSYEKQNQYTIGDGGSRMTSSAASGGYERHGSSQNSQLQGRSFYNDRYGDTQAATDPYTGRTDLSYAQRIGQYSGTIGGGGREEVFGGGSAAFGDSGLSSYSSSAQHYGSRGHAAGQQQQQASYYNQSSSWNSSGGAERAADVVNSRAFNAASTSGGSGGGTSGWGRQADDILTEWNMYGSSPQKDNNPSSGGRFQQQSLSSSYGGGRTGGGGSMFSGGGGGGGRRY</sequence>
<keyword evidence="5" id="KW-0175">Coiled coil</keyword>
<name>A0A183BHY3_GLOPA</name>
<feature type="compositionally biased region" description="Polar residues" evidence="6">
    <location>
        <begin position="1144"/>
        <end position="1154"/>
    </location>
</feature>
<feature type="region of interest" description="Disordered" evidence="6">
    <location>
        <begin position="512"/>
        <end position="627"/>
    </location>
</feature>
<feature type="domain" description="RRM" evidence="7">
    <location>
        <begin position="431"/>
        <end position="509"/>
    </location>
</feature>
<dbReference type="WBParaSite" id="GPLIN_000021200">
    <property type="protein sequence ID" value="GPLIN_000021200"/>
    <property type="gene ID" value="GPLIN_000021200"/>
</dbReference>
<feature type="compositionally biased region" description="Polar residues" evidence="6">
    <location>
        <begin position="1291"/>
        <end position="1307"/>
    </location>
</feature>
<reference evidence="9" key="1">
    <citation type="submission" date="2014-05" db="EMBL/GenBank/DDBJ databases">
        <title>The genome and life-stage specific transcriptomes of Globodera pallida elucidate key aspects of plant parasitism by a cyst nematode.</title>
        <authorList>
            <person name="Cotton J.A."/>
            <person name="Lilley C.J."/>
            <person name="Jones L.M."/>
            <person name="Kikuchi T."/>
            <person name="Reid A.J."/>
            <person name="Thorpe P."/>
            <person name="Tsai I.J."/>
            <person name="Beasley H."/>
            <person name="Blok V."/>
            <person name="Cock P.J.A."/>
            <person name="Van den Akker S.E."/>
            <person name="Holroyd N."/>
            <person name="Hunt M."/>
            <person name="Mantelin S."/>
            <person name="Naghra H."/>
            <person name="Pain A."/>
            <person name="Palomares-Rius J.E."/>
            <person name="Zarowiecki M."/>
            <person name="Berriman M."/>
            <person name="Jones J.T."/>
            <person name="Urwin P.E."/>
        </authorList>
    </citation>
    <scope>NUCLEOTIDE SEQUENCE [LARGE SCALE GENOMIC DNA]</scope>
    <source>
        <strain evidence="9">Lindley</strain>
    </source>
</reference>
<dbReference type="SUPFAM" id="SSF68906">
    <property type="entry name" value="SAP domain"/>
    <property type="match status" value="2"/>
</dbReference>
<dbReference type="PANTHER" id="PTHR15683:SF8">
    <property type="entry name" value="SCAFFOLD ATTACHMENT FACTOR B, ISOFORM B"/>
    <property type="match status" value="1"/>
</dbReference>
<feature type="domain" description="SAP" evidence="8">
    <location>
        <begin position="90"/>
        <end position="124"/>
    </location>
</feature>
<feature type="compositionally biased region" description="Low complexity" evidence="6">
    <location>
        <begin position="937"/>
        <end position="954"/>
    </location>
</feature>
<dbReference type="SUPFAM" id="SSF54928">
    <property type="entry name" value="RNA-binding domain, RBD"/>
    <property type="match status" value="1"/>
</dbReference>
<dbReference type="Pfam" id="PF00076">
    <property type="entry name" value="RRM_1"/>
    <property type="match status" value="1"/>
</dbReference>
<accession>A0A183BHY3</accession>
<dbReference type="Proteomes" id="UP000050741">
    <property type="component" value="Unassembled WGS sequence"/>
</dbReference>
<feature type="compositionally biased region" description="Gly residues" evidence="6">
    <location>
        <begin position="547"/>
        <end position="559"/>
    </location>
</feature>
<dbReference type="InterPro" id="IPR051738">
    <property type="entry name" value="SAF_Modulators"/>
</dbReference>
<reference evidence="10" key="2">
    <citation type="submission" date="2016-06" db="UniProtKB">
        <authorList>
            <consortium name="WormBaseParasite"/>
        </authorList>
    </citation>
    <scope>IDENTIFICATION</scope>
</reference>
<feature type="compositionally biased region" description="Gly residues" evidence="6">
    <location>
        <begin position="598"/>
        <end position="610"/>
    </location>
</feature>
<feature type="region of interest" description="Disordered" evidence="6">
    <location>
        <begin position="1212"/>
        <end position="1250"/>
    </location>
</feature>
<dbReference type="PROSITE" id="PS50102">
    <property type="entry name" value="RRM"/>
    <property type="match status" value="1"/>
</dbReference>
<feature type="compositionally biased region" description="Basic residues" evidence="6">
    <location>
        <begin position="1008"/>
        <end position="1022"/>
    </location>
</feature>
<organism evidence="9 10">
    <name type="scientific">Globodera pallida</name>
    <name type="common">Potato cyst nematode worm</name>
    <name type="synonym">Heterodera pallida</name>
    <dbReference type="NCBI Taxonomy" id="36090"/>
    <lineage>
        <taxon>Eukaryota</taxon>
        <taxon>Metazoa</taxon>
        <taxon>Ecdysozoa</taxon>
        <taxon>Nematoda</taxon>
        <taxon>Chromadorea</taxon>
        <taxon>Rhabditida</taxon>
        <taxon>Tylenchina</taxon>
        <taxon>Tylenchomorpha</taxon>
        <taxon>Tylenchoidea</taxon>
        <taxon>Heteroderidae</taxon>
        <taxon>Heteroderinae</taxon>
        <taxon>Globodera</taxon>
    </lineage>
</organism>
<evidence type="ECO:0000256" key="5">
    <source>
        <dbReference type="SAM" id="Coils"/>
    </source>
</evidence>
<feature type="compositionally biased region" description="Basic and acidic residues" evidence="6">
    <location>
        <begin position="226"/>
        <end position="235"/>
    </location>
</feature>
<feature type="compositionally biased region" description="Basic and acidic residues" evidence="6">
    <location>
        <begin position="988"/>
        <end position="997"/>
    </location>
</feature>